<sequence>MRRNTSSSLRAAIRALSELARPWLGPRIQLVLPFLASCWICAGHGSSRSVPCARGERWTSARRSLSFADHTHAQALRPAPQDVACRLHPGAGRPAIQQAISSEVKNPGTDFRIGHWLQPSARSR</sequence>
<organism evidence="1 2">
    <name type="scientific">Trichodelitschia bisporula</name>
    <dbReference type="NCBI Taxonomy" id="703511"/>
    <lineage>
        <taxon>Eukaryota</taxon>
        <taxon>Fungi</taxon>
        <taxon>Dikarya</taxon>
        <taxon>Ascomycota</taxon>
        <taxon>Pezizomycotina</taxon>
        <taxon>Dothideomycetes</taxon>
        <taxon>Dothideomycetes incertae sedis</taxon>
        <taxon>Phaeotrichales</taxon>
        <taxon>Phaeotrichaceae</taxon>
        <taxon>Trichodelitschia</taxon>
    </lineage>
</organism>
<accession>A0A6G1HQH7</accession>
<dbReference type="EMBL" id="ML996701">
    <property type="protein sequence ID" value="KAF2398126.1"/>
    <property type="molecule type" value="Genomic_DNA"/>
</dbReference>
<protein>
    <submittedName>
        <fullName evidence="1">Uncharacterized protein</fullName>
    </submittedName>
</protein>
<reference evidence="1" key="1">
    <citation type="journal article" date="2020" name="Stud. Mycol.">
        <title>101 Dothideomycetes genomes: a test case for predicting lifestyles and emergence of pathogens.</title>
        <authorList>
            <person name="Haridas S."/>
            <person name="Albert R."/>
            <person name="Binder M."/>
            <person name="Bloem J."/>
            <person name="Labutti K."/>
            <person name="Salamov A."/>
            <person name="Andreopoulos B."/>
            <person name="Baker S."/>
            <person name="Barry K."/>
            <person name="Bills G."/>
            <person name="Bluhm B."/>
            <person name="Cannon C."/>
            <person name="Castanera R."/>
            <person name="Culley D."/>
            <person name="Daum C."/>
            <person name="Ezra D."/>
            <person name="Gonzalez J."/>
            <person name="Henrissat B."/>
            <person name="Kuo A."/>
            <person name="Liang C."/>
            <person name="Lipzen A."/>
            <person name="Lutzoni F."/>
            <person name="Magnuson J."/>
            <person name="Mondo S."/>
            <person name="Nolan M."/>
            <person name="Ohm R."/>
            <person name="Pangilinan J."/>
            <person name="Park H.-J."/>
            <person name="Ramirez L."/>
            <person name="Alfaro M."/>
            <person name="Sun H."/>
            <person name="Tritt A."/>
            <person name="Yoshinaga Y."/>
            <person name="Zwiers L.-H."/>
            <person name="Turgeon B."/>
            <person name="Goodwin S."/>
            <person name="Spatafora J."/>
            <person name="Crous P."/>
            <person name="Grigoriev I."/>
        </authorList>
    </citation>
    <scope>NUCLEOTIDE SEQUENCE</scope>
    <source>
        <strain evidence="1">CBS 262.69</strain>
    </source>
</reference>
<dbReference type="Proteomes" id="UP000799640">
    <property type="component" value="Unassembled WGS sequence"/>
</dbReference>
<evidence type="ECO:0000313" key="2">
    <source>
        <dbReference type="Proteomes" id="UP000799640"/>
    </source>
</evidence>
<gene>
    <name evidence="1" type="ORF">EJ06DRAFT_123968</name>
</gene>
<dbReference type="AlphaFoldDB" id="A0A6G1HQH7"/>
<proteinExistence type="predicted"/>
<name>A0A6G1HQH7_9PEZI</name>
<keyword evidence="2" id="KW-1185">Reference proteome</keyword>
<evidence type="ECO:0000313" key="1">
    <source>
        <dbReference type="EMBL" id="KAF2398126.1"/>
    </source>
</evidence>